<dbReference type="SUPFAM" id="SSF63862">
    <property type="entry name" value="Thiamin pyrophosphokinase, substrate-binding domain"/>
    <property type="match status" value="1"/>
</dbReference>
<dbReference type="SUPFAM" id="SSF63999">
    <property type="entry name" value="Thiamin pyrophosphokinase, catalytic domain"/>
    <property type="match status" value="1"/>
</dbReference>
<dbReference type="CDD" id="cd07995">
    <property type="entry name" value="TPK"/>
    <property type="match status" value="1"/>
</dbReference>
<dbReference type="OrthoDB" id="25149at2759"/>
<dbReference type="Pfam" id="PF04263">
    <property type="entry name" value="TPK_catalytic"/>
    <property type="match status" value="1"/>
</dbReference>
<comment type="catalytic activity">
    <reaction evidence="7">
        <text>thiamine + ATP = thiamine diphosphate + AMP + H(+)</text>
        <dbReference type="Rhea" id="RHEA:11576"/>
        <dbReference type="ChEBI" id="CHEBI:15378"/>
        <dbReference type="ChEBI" id="CHEBI:18385"/>
        <dbReference type="ChEBI" id="CHEBI:30616"/>
        <dbReference type="ChEBI" id="CHEBI:58937"/>
        <dbReference type="ChEBI" id="CHEBI:456215"/>
    </reaction>
</comment>
<dbReference type="GO" id="GO:0006772">
    <property type="term" value="P:thiamine metabolic process"/>
    <property type="evidence" value="ECO:0007669"/>
    <property type="project" value="InterPro"/>
</dbReference>
<keyword evidence="4 7" id="KW-0547">Nucleotide-binding</keyword>
<dbReference type="EMBL" id="NPIC01000011">
    <property type="protein sequence ID" value="RDL31969.1"/>
    <property type="molecule type" value="Genomic_DNA"/>
</dbReference>
<protein>
    <recommendedName>
        <fullName evidence="7">Thiamine pyrophosphokinase</fullName>
        <ecNumber evidence="7">2.7.6.2</ecNumber>
    </recommendedName>
</protein>
<gene>
    <name evidence="9" type="ORF">BP5553_09371</name>
</gene>
<evidence type="ECO:0000256" key="2">
    <source>
        <dbReference type="ARBA" id="ARBA00006785"/>
    </source>
</evidence>
<dbReference type="Pfam" id="PF04265">
    <property type="entry name" value="TPK_B1_binding"/>
    <property type="match status" value="1"/>
</dbReference>
<evidence type="ECO:0000256" key="5">
    <source>
        <dbReference type="ARBA" id="ARBA00022777"/>
    </source>
</evidence>
<dbReference type="InterPro" id="IPR036371">
    <property type="entry name" value="TPK_B1-bd_sf"/>
</dbReference>
<dbReference type="PIRSF" id="PIRSF031057">
    <property type="entry name" value="Thiamin_pyrophosphokinase"/>
    <property type="match status" value="1"/>
</dbReference>
<evidence type="ECO:0000256" key="7">
    <source>
        <dbReference type="PIRNR" id="PIRNR031057"/>
    </source>
</evidence>
<dbReference type="GO" id="GO:0009229">
    <property type="term" value="P:thiamine diphosphate biosynthetic process"/>
    <property type="evidence" value="ECO:0007669"/>
    <property type="project" value="UniProtKB-UniRule"/>
</dbReference>
<dbReference type="Proteomes" id="UP000254866">
    <property type="component" value="Unassembled WGS sequence"/>
</dbReference>
<keyword evidence="3 7" id="KW-0808">Transferase</keyword>
<evidence type="ECO:0000256" key="4">
    <source>
        <dbReference type="ARBA" id="ARBA00022741"/>
    </source>
</evidence>
<feature type="domain" description="Thiamin pyrophosphokinase thiamin-binding" evidence="8">
    <location>
        <begin position="175"/>
        <end position="244"/>
    </location>
</feature>
<dbReference type="RefSeq" id="XP_031865901.1">
    <property type="nucleotide sequence ID" value="XM_032017994.1"/>
</dbReference>
<reference evidence="9 10" key="1">
    <citation type="journal article" date="2018" name="IMA Fungus">
        <title>IMA Genome-F 9: Draft genome sequence of Annulohypoxylon stygium, Aspergillus mulundensis, Berkeleyomyces basicola (syn. Thielaviopsis basicola), Ceratocystis smalleyi, two Cercospora beticola strains, Coleophoma cylindrospora, Fusarium fracticaudum, Phialophora cf. hyalina, and Morchella septimelata.</title>
        <authorList>
            <person name="Wingfield B.D."/>
            <person name="Bills G.F."/>
            <person name="Dong Y."/>
            <person name="Huang W."/>
            <person name="Nel W.J."/>
            <person name="Swalarsk-Parry B.S."/>
            <person name="Vaghefi N."/>
            <person name="Wilken P.M."/>
            <person name="An Z."/>
            <person name="de Beer Z.W."/>
            <person name="De Vos L."/>
            <person name="Chen L."/>
            <person name="Duong T.A."/>
            <person name="Gao Y."/>
            <person name="Hammerbacher A."/>
            <person name="Kikkert J.R."/>
            <person name="Li Y."/>
            <person name="Li H."/>
            <person name="Li K."/>
            <person name="Li Q."/>
            <person name="Liu X."/>
            <person name="Ma X."/>
            <person name="Naidoo K."/>
            <person name="Pethybridge S.J."/>
            <person name="Sun J."/>
            <person name="Steenkamp E.T."/>
            <person name="van der Nest M.A."/>
            <person name="van Wyk S."/>
            <person name="Wingfield M.J."/>
            <person name="Xiong C."/>
            <person name="Yue Q."/>
            <person name="Zhang X."/>
        </authorList>
    </citation>
    <scope>NUCLEOTIDE SEQUENCE [LARGE SCALE GENOMIC DNA]</scope>
    <source>
        <strain evidence="9 10">BP 5553</strain>
    </source>
</reference>
<proteinExistence type="inferred from homology"/>
<dbReference type="SMART" id="SM00983">
    <property type="entry name" value="TPK_B1_binding"/>
    <property type="match status" value="1"/>
</dbReference>
<dbReference type="InterPro" id="IPR006282">
    <property type="entry name" value="Thi_PPkinase"/>
</dbReference>
<dbReference type="InterPro" id="IPR036759">
    <property type="entry name" value="TPK_catalytic_sf"/>
</dbReference>
<organism evidence="9 10">
    <name type="scientific">Venustampulla echinocandica</name>
    <dbReference type="NCBI Taxonomy" id="2656787"/>
    <lineage>
        <taxon>Eukaryota</taxon>
        <taxon>Fungi</taxon>
        <taxon>Dikarya</taxon>
        <taxon>Ascomycota</taxon>
        <taxon>Pezizomycotina</taxon>
        <taxon>Leotiomycetes</taxon>
        <taxon>Helotiales</taxon>
        <taxon>Pleuroascaceae</taxon>
        <taxon>Venustampulla</taxon>
    </lineage>
</organism>
<evidence type="ECO:0000313" key="9">
    <source>
        <dbReference type="EMBL" id="RDL31969.1"/>
    </source>
</evidence>
<accession>A0A370TCI7</accession>
<dbReference type="GO" id="GO:0005524">
    <property type="term" value="F:ATP binding"/>
    <property type="evidence" value="ECO:0007669"/>
    <property type="project" value="UniProtKB-UniRule"/>
</dbReference>
<dbReference type="PANTHER" id="PTHR13622:SF8">
    <property type="entry name" value="THIAMIN PYROPHOSPHOKINASE 1"/>
    <property type="match status" value="1"/>
</dbReference>
<dbReference type="InterPro" id="IPR007371">
    <property type="entry name" value="TPK_catalytic"/>
</dbReference>
<comment type="caution">
    <text evidence="9">The sequence shown here is derived from an EMBL/GenBank/DDBJ whole genome shotgun (WGS) entry which is preliminary data.</text>
</comment>
<comment type="similarity">
    <text evidence="2 7">Belongs to the thiamine pyrophosphokinase family.</text>
</comment>
<dbReference type="InterPro" id="IPR007373">
    <property type="entry name" value="Thiamin_PyroPKinase_B1-bd"/>
</dbReference>
<dbReference type="STRING" id="2656787.A0A370TCI7"/>
<dbReference type="GO" id="GO:0030975">
    <property type="term" value="F:thiamine binding"/>
    <property type="evidence" value="ECO:0007669"/>
    <property type="project" value="UniProtKB-UniRule"/>
</dbReference>
<evidence type="ECO:0000313" key="10">
    <source>
        <dbReference type="Proteomes" id="UP000254866"/>
    </source>
</evidence>
<dbReference type="EC" id="2.7.6.2" evidence="7"/>
<keyword evidence="6 7" id="KW-0067">ATP-binding</keyword>
<dbReference type="Gene3D" id="3.40.50.10240">
    <property type="entry name" value="Thiamin pyrophosphokinase, catalytic domain"/>
    <property type="match status" value="1"/>
</dbReference>
<evidence type="ECO:0000256" key="1">
    <source>
        <dbReference type="ARBA" id="ARBA00005078"/>
    </source>
</evidence>
<comment type="pathway">
    <text evidence="1 7">Cofactor biosynthesis; thiamine diphosphate biosynthesis; thiamine diphosphate from thiamine: step 1/1.</text>
</comment>
<evidence type="ECO:0000256" key="6">
    <source>
        <dbReference type="ARBA" id="ARBA00022840"/>
    </source>
</evidence>
<dbReference type="UniPathway" id="UPA00060">
    <property type="reaction ID" value="UER00597"/>
</dbReference>
<evidence type="ECO:0000256" key="3">
    <source>
        <dbReference type="ARBA" id="ARBA00022679"/>
    </source>
</evidence>
<dbReference type="InterPro" id="IPR016966">
    <property type="entry name" value="Thiamin_pyrophosphokinase_euk"/>
</dbReference>
<sequence length="258" mass="28595">MAATAETTWHPADVFSGGPKSHKESALVVLNQPLELHASVYTKIWGNSVYRVAVDGGANRIHDLNISSKLDFAVDLVIGDLDSLLPDVRKYWEQKGVSITHDPDQYTTDFTKAVNHIWSSERAHPKDITVLGGLGGRVDQGISVLHHLYMFQKDYTPGKMFLLSSEGITFVLKSGKHKIKARENFGDIYLGKHVGIIPLKEPSTITTKGLEWDVTDWETDFGGQISTSNHVNAEWVTIETTKDVLFTIDFNTASQESG</sequence>
<keyword evidence="5 7" id="KW-0418">Kinase</keyword>
<dbReference type="PANTHER" id="PTHR13622">
    <property type="entry name" value="THIAMIN PYROPHOSPHOKINASE"/>
    <property type="match status" value="1"/>
</dbReference>
<dbReference type="GeneID" id="43602220"/>
<dbReference type="GO" id="GO:0016301">
    <property type="term" value="F:kinase activity"/>
    <property type="evidence" value="ECO:0007669"/>
    <property type="project" value="UniProtKB-UniRule"/>
</dbReference>
<name>A0A370TCI7_9HELO</name>
<dbReference type="NCBIfam" id="TIGR01378">
    <property type="entry name" value="thi_PPkinase"/>
    <property type="match status" value="1"/>
</dbReference>
<evidence type="ECO:0000259" key="8">
    <source>
        <dbReference type="SMART" id="SM00983"/>
    </source>
</evidence>
<dbReference type="GO" id="GO:0004788">
    <property type="term" value="F:thiamine diphosphokinase activity"/>
    <property type="evidence" value="ECO:0007669"/>
    <property type="project" value="UniProtKB-UniRule"/>
</dbReference>
<dbReference type="AlphaFoldDB" id="A0A370TCI7"/>
<keyword evidence="10" id="KW-1185">Reference proteome</keyword>